<evidence type="ECO:0000256" key="4">
    <source>
        <dbReference type="PROSITE-ProRule" id="PRU00335"/>
    </source>
</evidence>
<keyword evidence="7" id="KW-1185">Reference proteome</keyword>
<dbReference type="InterPro" id="IPR001647">
    <property type="entry name" value="HTH_TetR"/>
</dbReference>
<dbReference type="GO" id="GO:0003700">
    <property type="term" value="F:DNA-binding transcription factor activity"/>
    <property type="evidence" value="ECO:0007669"/>
    <property type="project" value="TreeGrafter"/>
</dbReference>
<dbReference type="InterPro" id="IPR041347">
    <property type="entry name" value="MftR_C"/>
</dbReference>
<dbReference type="Gene3D" id="1.10.10.60">
    <property type="entry name" value="Homeodomain-like"/>
    <property type="match status" value="1"/>
</dbReference>
<dbReference type="SUPFAM" id="SSF46689">
    <property type="entry name" value="Homeodomain-like"/>
    <property type="match status" value="1"/>
</dbReference>
<feature type="domain" description="HTH tetR-type" evidence="5">
    <location>
        <begin position="26"/>
        <end position="86"/>
    </location>
</feature>
<dbReference type="GO" id="GO:0000976">
    <property type="term" value="F:transcription cis-regulatory region binding"/>
    <property type="evidence" value="ECO:0007669"/>
    <property type="project" value="TreeGrafter"/>
</dbReference>
<dbReference type="PANTHER" id="PTHR30055">
    <property type="entry name" value="HTH-TYPE TRANSCRIPTIONAL REGULATOR RUTR"/>
    <property type="match status" value="1"/>
</dbReference>
<reference evidence="6" key="1">
    <citation type="journal article" date="2014" name="Int. J. Syst. Evol. Microbiol.">
        <title>Complete genome sequence of Corynebacterium casei LMG S-19264T (=DSM 44701T), isolated from a smear-ripened cheese.</title>
        <authorList>
            <consortium name="US DOE Joint Genome Institute (JGI-PGF)"/>
            <person name="Walter F."/>
            <person name="Albersmeier A."/>
            <person name="Kalinowski J."/>
            <person name="Ruckert C."/>
        </authorList>
    </citation>
    <scope>NUCLEOTIDE SEQUENCE</scope>
    <source>
        <strain evidence="6">JCM 3035</strain>
    </source>
</reference>
<proteinExistence type="predicted"/>
<organism evidence="6 7">
    <name type="scientific">Streptomyces flaveus</name>
    <dbReference type="NCBI Taxonomy" id="66370"/>
    <lineage>
        <taxon>Bacteria</taxon>
        <taxon>Bacillati</taxon>
        <taxon>Actinomycetota</taxon>
        <taxon>Actinomycetes</taxon>
        <taxon>Kitasatosporales</taxon>
        <taxon>Streptomycetaceae</taxon>
        <taxon>Streptomyces</taxon>
        <taxon>Streptomyces aurantiacus group</taxon>
    </lineage>
</organism>
<sequence length="216" mass="24018">MIASSEEMYHRCMAQKPAPLREQTRSVVRALLTKTALELFAAKGYDGTTLEEIAAAAGVSKRTLFNYFRNKEDLALNGLSEQGELIAARLAERPADEDPWTSLRAAFQVLEEIDLTAERRLEMTTLLFGNESLRAGHAEKQARWQDLFAPLIEPRLPDSDRRALQARAIAAAAITCLQAATEEWMRLGGQADQFDLYDAAVQAIRRPASPPEKTTT</sequence>
<keyword evidence="1" id="KW-0805">Transcription regulation</keyword>
<evidence type="ECO:0000313" key="6">
    <source>
        <dbReference type="EMBL" id="GGK55322.1"/>
    </source>
</evidence>
<accession>A0A917QLT0</accession>
<dbReference type="InterPro" id="IPR009057">
    <property type="entry name" value="Homeodomain-like_sf"/>
</dbReference>
<protein>
    <recommendedName>
        <fullName evidence="5">HTH tetR-type domain-containing protein</fullName>
    </recommendedName>
</protein>
<keyword evidence="3" id="KW-0804">Transcription</keyword>
<dbReference type="Gene3D" id="1.10.357.10">
    <property type="entry name" value="Tetracycline Repressor, domain 2"/>
    <property type="match status" value="1"/>
</dbReference>
<evidence type="ECO:0000313" key="7">
    <source>
        <dbReference type="Proteomes" id="UP000637788"/>
    </source>
</evidence>
<dbReference type="AlphaFoldDB" id="A0A917QLT0"/>
<evidence type="ECO:0000256" key="2">
    <source>
        <dbReference type="ARBA" id="ARBA00023125"/>
    </source>
</evidence>
<evidence type="ECO:0000259" key="5">
    <source>
        <dbReference type="PROSITE" id="PS50977"/>
    </source>
</evidence>
<reference evidence="6" key="2">
    <citation type="submission" date="2020-09" db="EMBL/GenBank/DDBJ databases">
        <authorList>
            <person name="Sun Q."/>
            <person name="Ohkuma M."/>
        </authorList>
    </citation>
    <scope>NUCLEOTIDE SEQUENCE</scope>
    <source>
        <strain evidence="6">JCM 3035</strain>
    </source>
</reference>
<evidence type="ECO:0000256" key="3">
    <source>
        <dbReference type="ARBA" id="ARBA00023163"/>
    </source>
</evidence>
<dbReference type="PRINTS" id="PR00455">
    <property type="entry name" value="HTHTETR"/>
</dbReference>
<dbReference type="Proteomes" id="UP000637788">
    <property type="component" value="Unassembled WGS sequence"/>
</dbReference>
<name>A0A917QLT0_9ACTN</name>
<dbReference type="Pfam" id="PF17754">
    <property type="entry name" value="TetR_C_14"/>
    <property type="match status" value="1"/>
</dbReference>
<dbReference type="PANTHER" id="PTHR30055:SF238">
    <property type="entry name" value="MYCOFACTOCIN BIOSYNTHESIS TRANSCRIPTIONAL REGULATOR MFTR-RELATED"/>
    <property type="match status" value="1"/>
</dbReference>
<feature type="DNA-binding region" description="H-T-H motif" evidence="4">
    <location>
        <begin position="49"/>
        <end position="68"/>
    </location>
</feature>
<dbReference type="EMBL" id="BMPQ01000003">
    <property type="protein sequence ID" value="GGK55322.1"/>
    <property type="molecule type" value="Genomic_DNA"/>
</dbReference>
<dbReference type="PROSITE" id="PS50977">
    <property type="entry name" value="HTH_TETR_2"/>
    <property type="match status" value="1"/>
</dbReference>
<evidence type="ECO:0000256" key="1">
    <source>
        <dbReference type="ARBA" id="ARBA00023015"/>
    </source>
</evidence>
<dbReference type="InterPro" id="IPR050109">
    <property type="entry name" value="HTH-type_TetR-like_transc_reg"/>
</dbReference>
<gene>
    <name evidence="6" type="ORF">GCM10010094_14740</name>
</gene>
<dbReference type="PROSITE" id="PS01081">
    <property type="entry name" value="HTH_TETR_1"/>
    <property type="match status" value="1"/>
</dbReference>
<comment type="caution">
    <text evidence="6">The sequence shown here is derived from an EMBL/GenBank/DDBJ whole genome shotgun (WGS) entry which is preliminary data.</text>
</comment>
<dbReference type="Pfam" id="PF00440">
    <property type="entry name" value="TetR_N"/>
    <property type="match status" value="1"/>
</dbReference>
<dbReference type="InterPro" id="IPR023772">
    <property type="entry name" value="DNA-bd_HTH_TetR-type_CS"/>
</dbReference>
<keyword evidence="2 4" id="KW-0238">DNA-binding</keyword>